<dbReference type="InParanoid" id="A0A1Y2FY30"/>
<dbReference type="PROSITE" id="PS00671">
    <property type="entry name" value="D_2_HYDROXYACID_DH_3"/>
    <property type="match status" value="1"/>
</dbReference>
<organism evidence="8 9">
    <name type="scientific">Leucosporidium creatinivorum</name>
    <dbReference type="NCBI Taxonomy" id="106004"/>
    <lineage>
        <taxon>Eukaryota</taxon>
        <taxon>Fungi</taxon>
        <taxon>Dikarya</taxon>
        <taxon>Basidiomycota</taxon>
        <taxon>Pucciniomycotina</taxon>
        <taxon>Microbotryomycetes</taxon>
        <taxon>Leucosporidiales</taxon>
        <taxon>Leucosporidium</taxon>
    </lineage>
</organism>
<reference evidence="8" key="1">
    <citation type="submission" date="2016-07" db="EMBL/GenBank/DDBJ databases">
        <title>Pervasive Adenine N6-methylation of Active Genes in Fungi.</title>
        <authorList>
            <consortium name="DOE Joint Genome Institute"/>
            <person name="Mondo S.J."/>
            <person name="Dannebaum R.O."/>
            <person name="Kuo R.C."/>
            <person name="Labutti K."/>
            <person name="Haridas S."/>
            <person name="Kuo A."/>
            <person name="Salamov A."/>
            <person name="Ahrendt S.R."/>
            <person name="Lipzen A."/>
            <person name="Sullivan W."/>
            <person name="Andreopoulos W.B."/>
            <person name="Clum A."/>
            <person name="Lindquist E."/>
            <person name="Daum C."/>
            <person name="Ramamoorthy G.K."/>
            <person name="Gryganskyi A."/>
            <person name="Culley D."/>
            <person name="Magnuson J.K."/>
            <person name="James T.Y."/>
            <person name="O'Malley M.A."/>
            <person name="Stajich J.E."/>
            <person name="Spatafora J.W."/>
            <person name="Visel A."/>
            <person name="Grigoriev I.V."/>
        </authorList>
    </citation>
    <scope>NUCLEOTIDE SEQUENCE [LARGE SCALE GENOMIC DNA]</scope>
    <source>
        <strain evidence="8">62-1032</strain>
    </source>
</reference>
<dbReference type="Pfam" id="PF00389">
    <property type="entry name" value="2-Hacid_dh"/>
    <property type="match status" value="1"/>
</dbReference>
<dbReference type="GO" id="GO:0140297">
    <property type="term" value="F:DNA-binding transcription factor binding"/>
    <property type="evidence" value="ECO:0007669"/>
    <property type="project" value="TreeGrafter"/>
</dbReference>
<dbReference type="InterPro" id="IPR029753">
    <property type="entry name" value="D-isomer_DH_CS"/>
</dbReference>
<dbReference type="CDD" id="cd05299">
    <property type="entry name" value="CtBP_dh"/>
    <property type="match status" value="1"/>
</dbReference>
<dbReference type="SUPFAM" id="SSF52283">
    <property type="entry name" value="Formate/glycerate dehydrogenase catalytic domain-like"/>
    <property type="match status" value="1"/>
</dbReference>
<accession>A0A1Y2FY30</accession>
<evidence type="ECO:0000256" key="3">
    <source>
        <dbReference type="ARBA" id="ARBA00023002"/>
    </source>
</evidence>
<protein>
    <submittedName>
        <fullName evidence="8">C-terminal binding protein</fullName>
    </submittedName>
</protein>
<proteinExistence type="inferred from homology"/>
<comment type="subcellular location">
    <subcellularLocation>
        <location evidence="1">Nucleus</location>
    </subcellularLocation>
</comment>
<dbReference type="OrthoDB" id="298012at2759"/>
<dbReference type="AlphaFoldDB" id="A0A1Y2FY30"/>
<evidence type="ECO:0000313" key="8">
    <source>
        <dbReference type="EMBL" id="ORY88982.1"/>
    </source>
</evidence>
<dbReference type="InterPro" id="IPR006139">
    <property type="entry name" value="D-isomer_2_OHA_DH_cat_dom"/>
</dbReference>
<dbReference type="Proteomes" id="UP000193467">
    <property type="component" value="Unassembled WGS sequence"/>
</dbReference>
<dbReference type="InterPro" id="IPR006140">
    <property type="entry name" value="D-isomer_DH_NAD-bd"/>
</dbReference>
<dbReference type="GO" id="GO:0001221">
    <property type="term" value="F:transcription coregulator binding"/>
    <property type="evidence" value="ECO:0007669"/>
    <property type="project" value="TreeGrafter"/>
</dbReference>
<name>A0A1Y2FY30_9BASI</name>
<evidence type="ECO:0000256" key="5">
    <source>
        <dbReference type="RuleBase" id="RU003719"/>
    </source>
</evidence>
<evidence type="ECO:0000256" key="1">
    <source>
        <dbReference type="ARBA" id="ARBA00004123"/>
    </source>
</evidence>
<keyword evidence="3 5" id="KW-0560">Oxidoreductase</keyword>
<keyword evidence="9" id="KW-1185">Reference proteome</keyword>
<sequence length="356" mass="39065">MTANGTSKQQLVILELEGLSPDDTVEQAIWDQAPHNYDIKFIRANLSPGGDGETRAISTLSDELCASVDGLMVFRHYLTKEDIARFSKLKVVVRMGVGFDRLDRVALAERKITVCNVPDYGTNEIADHALALALSLRRGILLHHELQRSTPPAPWQPAYSPLVARLQGATFGVLGLGRIGMAAALRAKAFGWKVIFFDPYTPNGVDKALQITRVRTIEELFRQSTTLSIHCPHTRETRGMVSTSLLDLLPPGAILVNTARGEIVDLDAVEKALKSGKLAGAGLDVLPVEPIPEPAPSLIQAYRNKEAWLEGRLVITPHNAFFSPSSFEDIRTNSAQTMRDVLIDGLKTNVIHPHDE</sequence>
<dbReference type="GO" id="GO:0051287">
    <property type="term" value="F:NAD binding"/>
    <property type="evidence" value="ECO:0007669"/>
    <property type="project" value="InterPro"/>
</dbReference>
<dbReference type="SUPFAM" id="SSF51735">
    <property type="entry name" value="NAD(P)-binding Rossmann-fold domains"/>
    <property type="match status" value="1"/>
</dbReference>
<evidence type="ECO:0000259" key="7">
    <source>
        <dbReference type="Pfam" id="PF02826"/>
    </source>
</evidence>
<gene>
    <name evidence="8" type="ORF">BCR35DRAFT_288256</name>
</gene>
<feature type="domain" description="D-isomer specific 2-hydroxyacid dehydrogenase NAD-binding" evidence="7">
    <location>
        <begin position="130"/>
        <end position="320"/>
    </location>
</feature>
<feature type="domain" description="D-isomer specific 2-hydroxyacid dehydrogenase catalytic" evidence="6">
    <location>
        <begin position="35"/>
        <end position="350"/>
    </location>
</feature>
<dbReference type="GO" id="GO:0016616">
    <property type="term" value="F:oxidoreductase activity, acting on the CH-OH group of donors, NAD or NADP as acceptor"/>
    <property type="evidence" value="ECO:0007669"/>
    <property type="project" value="InterPro"/>
</dbReference>
<dbReference type="GO" id="GO:0003713">
    <property type="term" value="F:transcription coactivator activity"/>
    <property type="evidence" value="ECO:0007669"/>
    <property type="project" value="TreeGrafter"/>
</dbReference>
<dbReference type="Gene3D" id="3.40.50.720">
    <property type="entry name" value="NAD(P)-binding Rossmann-like Domain"/>
    <property type="match status" value="2"/>
</dbReference>
<keyword evidence="4" id="KW-0539">Nucleus</keyword>
<dbReference type="STRING" id="106004.A0A1Y2FY30"/>
<dbReference type="Pfam" id="PF02826">
    <property type="entry name" value="2-Hacid_dh_C"/>
    <property type="match status" value="1"/>
</dbReference>
<dbReference type="GO" id="GO:0003714">
    <property type="term" value="F:transcription corepressor activity"/>
    <property type="evidence" value="ECO:0007669"/>
    <property type="project" value="InterPro"/>
</dbReference>
<dbReference type="InterPro" id="IPR043322">
    <property type="entry name" value="CtBP"/>
</dbReference>
<evidence type="ECO:0000259" key="6">
    <source>
        <dbReference type="Pfam" id="PF00389"/>
    </source>
</evidence>
<dbReference type="InterPro" id="IPR051638">
    <property type="entry name" value="CTBP_dehydrogenase"/>
</dbReference>
<evidence type="ECO:0000313" key="9">
    <source>
        <dbReference type="Proteomes" id="UP000193467"/>
    </source>
</evidence>
<comment type="caution">
    <text evidence="8">The sequence shown here is derived from an EMBL/GenBank/DDBJ whole genome shotgun (WGS) entry which is preliminary data.</text>
</comment>
<dbReference type="GO" id="GO:0005634">
    <property type="term" value="C:nucleus"/>
    <property type="evidence" value="ECO:0007669"/>
    <property type="project" value="UniProtKB-SubCell"/>
</dbReference>
<evidence type="ECO:0000256" key="4">
    <source>
        <dbReference type="ARBA" id="ARBA00023242"/>
    </source>
</evidence>
<dbReference type="EMBL" id="MCGR01000007">
    <property type="protein sequence ID" value="ORY88982.1"/>
    <property type="molecule type" value="Genomic_DNA"/>
</dbReference>
<dbReference type="GO" id="GO:0006357">
    <property type="term" value="P:regulation of transcription by RNA polymerase II"/>
    <property type="evidence" value="ECO:0007669"/>
    <property type="project" value="TreeGrafter"/>
</dbReference>
<dbReference type="PANTHER" id="PTHR46029:SF7">
    <property type="entry name" value="C-TERMINAL-BINDING PROTEIN"/>
    <property type="match status" value="1"/>
</dbReference>
<dbReference type="InterPro" id="IPR036291">
    <property type="entry name" value="NAD(P)-bd_dom_sf"/>
</dbReference>
<evidence type="ECO:0000256" key="2">
    <source>
        <dbReference type="ARBA" id="ARBA00005854"/>
    </source>
</evidence>
<comment type="similarity">
    <text evidence="2 5">Belongs to the D-isomer specific 2-hydroxyacid dehydrogenase family.</text>
</comment>
<dbReference type="PANTHER" id="PTHR46029">
    <property type="entry name" value="C-TERMINAL-BINDING PROTEIN"/>
    <property type="match status" value="1"/>
</dbReference>